<protein>
    <submittedName>
        <fullName evidence="3">Uncharacterized protein</fullName>
    </submittedName>
</protein>
<keyword evidence="2" id="KW-0732">Signal</keyword>
<dbReference type="RefSeq" id="XP_056050657.1">
    <property type="nucleotide sequence ID" value="XM_056193642.1"/>
</dbReference>
<feature type="region of interest" description="Disordered" evidence="1">
    <location>
        <begin position="449"/>
        <end position="591"/>
    </location>
</feature>
<keyword evidence="4" id="KW-1185">Reference proteome</keyword>
<feature type="signal peptide" evidence="2">
    <location>
        <begin position="1"/>
        <end position="25"/>
    </location>
</feature>
<dbReference type="GeneID" id="80889383"/>
<feature type="chain" id="PRO_5040863883" evidence="2">
    <location>
        <begin position="26"/>
        <end position="591"/>
    </location>
</feature>
<evidence type="ECO:0000256" key="2">
    <source>
        <dbReference type="SAM" id="SignalP"/>
    </source>
</evidence>
<dbReference type="EMBL" id="JAJHUN010000010">
    <property type="protein sequence ID" value="KAJ4147716.1"/>
    <property type="molecule type" value="Genomic_DNA"/>
</dbReference>
<dbReference type="KEGG" id="amus:LMH87_002224"/>
<feature type="compositionally biased region" description="Polar residues" evidence="1">
    <location>
        <begin position="94"/>
        <end position="112"/>
    </location>
</feature>
<feature type="compositionally biased region" description="Polar residues" evidence="1">
    <location>
        <begin position="227"/>
        <end position="251"/>
    </location>
</feature>
<evidence type="ECO:0000313" key="3">
    <source>
        <dbReference type="EMBL" id="KAJ4147716.1"/>
    </source>
</evidence>
<reference evidence="3" key="1">
    <citation type="journal article" date="2023" name="Access Microbiol">
        <title>De-novo genome assembly for Akanthomyces muscarius, a biocontrol agent of insect agricultural pests.</title>
        <authorList>
            <person name="Erdos Z."/>
            <person name="Studholme D.J."/>
            <person name="Raymond B."/>
            <person name="Sharma M."/>
        </authorList>
    </citation>
    <scope>NUCLEOTIDE SEQUENCE</scope>
    <source>
        <strain evidence="3">Ve6</strain>
    </source>
</reference>
<dbReference type="AlphaFoldDB" id="A0A9W8Q8D2"/>
<accession>A0A9W8Q8D2</accession>
<feature type="region of interest" description="Disordered" evidence="1">
    <location>
        <begin position="77"/>
        <end position="121"/>
    </location>
</feature>
<sequence length="591" mass="60587">MRYHPTLKGLWAFLVLSFFAILANCYRNGEQALVLRPSHRARIFNRATFDSAAIIPNDGHDSPAAYDVNPDATASSTAAYPFPTAPVGADGEPSSDTSSTVNGHSPTATTEPRSPGISSGPEIESTSIVVIQDSSNGDASPSLVTSTLDSSQDPASQTDAQGDETVTVTVTNFASSQPAHAETEYPSPSPDIKTSFTSSAAPTASDGEVSVITLTSLHTITLSIGRNSSSTKATTLRSSTSQRNFTSTVGISSSLNPTSGTTSPGPLTSSVWSIITITRTETYTGKPNTTSEAASPVTSKEAATSTIDLPTPISRIPPFSASFNLSSISGPVMSSQVSGAITSLHSNSPSEITRTVFQNITVTVGGLSETNSRETKATRTTFPTYPASSNVTRTVSSMNASSTLYPVPTLTTSLRATESTVNATAAQTPTVSTSTAVVTITVYPTPSDAMTSPNGTSVVTLHSSTTTVSSPANNASSSVFPKTGPTTSSSLSTDGSTDDIDTTCEPTGPTAQSAATTGTGAANPSGSTSTSLNGTSTYPLASTFRTTVSPISSADDGTSTYPSPSGKRLPGSPSYPWGRSGPLHRLQGPDF</sequence>
<feature type="compositionally biased region" description="Low complexity" evidence="1">
    <location>
        <begin position="194"/>
        <end position="205"/>
    </location>
</feature>
<feature type="compositionally biased region" description="Polar residues" evidence="1">
    <location>
        <begin position="538"/>
        <end position="563"/>
    </location>
</feature>
<organism evidence="3 4">
    <name type="scientific">Akanthomyces muscarius</name>
    <name type="common">Entomopathogenic fungus</name>
    <name type="synonym">Lecanicillium muscarium</name>
    <dbReference type="NCBI Taxonomy" id="2231603"/>
    <lineage>
        <taxon>Eukaryota</taxon>
        <taxon>Fungi</taxon>
        <taxon>Dikarya</taxon>
        <taxon>Ascomycota</taxon>
        <taxon>Pezizomycotina</taxon>
        <taxon>Sordariomycetes</taxon>
        <taxon>Hypocreomycetidae</taxon>
        <taxon>Hypocreales</taxon>
        <taxon>Cordycipitaceae</taxon>
        <taxon>Akanthomyces</taxon>
    </lineage>
</organism>
<gene>
    <name evidence="3" type="ORF">LMH87_002224</name>
</gene>
<proteinExistence type="predicted"/>
<name>A0A9W8Q8D2_AKAMU</name>
<dbReference type="Proteomes" id="UP001144673">
    <property type="component" value="Chromosome 3"/>
</dbReference>
<feature type="region of interest" description="Disordered" evidence="1">
    <location>
        <begin position="133"/>
        <end position="163"/>
    </location>
</feature>
<comment type="caution">
    <text evidence="3">The sequence shown here is derived from an EMBL/GenBank/DDBJ whole genome shotgun (WGS) entry which is preliminary data.</text>
</comment>
<evidence type="ECO:0000256" key="1">
    <source>
        <dbReference type="SAM" id="MobiDB-lite"/>
    </source>
</evidence>
<feature type="region of interest" description="Disordered" evidence="1">
    <location>
        <begin position="227"/>
        <end position="267"/>
    </location>
</feature>
<feature type="region of interest" description="Disordered" evidence="1">
    <location>
        <begin position="175"/>
        <end position="205"/>
    </location>
</feature>
<feature type="compositionally biased region" description="Low complexity" evidence="1">
    <location>
        <begin position="252"/>
        <end position="267"/>
    </location>
</feature>
<feature type="compositionally biased region" description="Low complexity" evidence="1">
    <location>
        <begin position="456"/>
        <end position="495"/>
    </location>
</feature>
<feature type="compositionally biased region" description="Low complexity" evidence="1">
    <location>
        <begin position="506"/>
        <end position="537"/>
    </location>
</feature>
<evidence type="ECO:0000313" key="4">
    <source>
        <dbReference type="Proteomes" id="UP001144673"/>
    </source>
</evidence>
<feature type="region of interest" description="Disordered" evidence="1">
    <location>
        <begin position="283"/>
        <end position="303"/>
    </location>
</feature>